<organism evidence="12 13">
    <name type="scientific">Flemingia macrophylla</name>
    <dbReference type="NCBI Taxonomy" id="520843"/>
    <lineage>
        <taxon>Eukaryota</taxon>
        <taxon>Viridiplantae</taxon>
        <taxon>Streptophyta</taxon>
        <taxon>Embryophyta</taxon>
        <taxon>Tracheophyta</taxon>
        <taxon>Spermatophyta</taxon>
        <taxon>Magnoliopsida</taxon>
        <taxon>eudicotyledons</taxon>
        <taxon>Gunneridae</taxon>
        <taxon>Pentapetalae</taxon>
        <taxon>rosids</taxon>
        <taxon>fabids</taxon>
        <taxon>Fabales</taxon>
        <taxon>Fabaceae</taxon>
        <taxon>Papilionoideae</taxon>
        <taxon>50 kb inversion clade</taxon>
        <taxon>NPAAA clade</taxon>
        <taxon>indigoferoid/millettioid clade</taxon>
        <taxon>Phaseoleae</taxon>
        <taxon>Flemingia</taxon>
    </lineage>
</organism>
<reference evidence="12 13" key="1">
    <citation type="submission" date="2024-08" db="EMBL/GenBank/DDBJ databases">
        <title>Insights into the chromosomal genome structure of Flemingia macrophylla.</title>
        <authorList>
            <person name="Ding Y."/>
            <person name="Zhao Y."/>
            <person name="Bi W."/>
            <person name="Wu M."/>
            <person name="Zhao G."/>
            <person name="Gong Y."/>
            <person name="Li W."/>
            <person name="Zhang P."/>
        </authorList>
    </citation>
    <scope>NUCLEOTIDE SEQUENCE [LARGE SCALE GENOMIC DNA]</scope>
    <source>
        <strain evidence="12">DYQJB</strain>
        <tissue evidence="12">Leaf</tissue>
    </source>
</reference>
<gene>
    <name evidence="12" type="ORF">Fmac_030541</name>
</gene>
<evidence type="ECO:0000256" key="5">
    <source>
        <dbReference type="ARBA" id="ARBA00023002"/>
    </source>
</evidence>
<comment type="cofactor">
    <cofactor evidence="1 8">
        <name>heme</name>
        <dbReference type="ChEBI" id="CHEBI:30413"/>
    </cofactor>
</comment>
<feature type="binding site" description="axial binding residue" evidence="8">
    <location>
        <position position="1432"/>
    </location>
    <ligand>
        <name>heme</name>
        <dbReference type="ChEBI" id="CHEBI:30413"/>
    </ligand>
    <ligandPart>
        <name>Fe</name>
        <dbReference type="ChEBI" id="CHEBI:18248"/>
    </ligandPart>
</feature>
<dbReference type="CDD" id="cd11072">
    <property type="entry name" value="CYP71-like"/>
    <property type="match status" value="2"/>
</dbReference>
<keyword evidence="4 8" id="KW-0479">Metal-binding</keyword>
<dbReference type="PANTHER" id="PTHR47955:SF8">
    <property type="entry name" value="CYTOCHROME P450 71D11-LIKE"/>
    <property type="match status" value="1"/>
</dbReference>
<dbReference type="PRINTS" id="PR00385">
    <property type="entry name" value="P450"/>
</dbReference>
<feature type="compositionally biased region" description="Basic and acidic residues" evidence="10">
    <location>
        <begin position="913"/>
        <end position="924"/>
    </location>
</feature>
<dbReference type="GO" id="GO:0046872">
    <property type="term" value="F:metal ion binding"/>
    <property type="evidence" value="ECO:0007669"/>
    <property type="project" value="UniProtKB-KW"/>
</dbReference>
<proteinExistence type="inferred from homology"/>
<dbReference type="GO" id="GO:0004497">
    <property type="term" value="F:monooxygenase activity"/>
    <property type="evidence" value="ECO:0007669"/>
    <property type="project" value="UniProtKB-KW"/>
</dbReference>
<dbReference type="EMBL" id="JBGMDY010000011">
    <property type="protein sequence ID" value="KAL2316665.1"/>
    <property type="molecule type" value="Genomic_DNA"/>
</dbReference>
<evidence type="ECO:0008006" key="14">
    <source>
        <dbReference type="Google" id="ProtNLM"/>
    </source>
</evidence>
<evidence type="ECO:0000256" key="7">
    <source>
        <dbReference type="ARBA" id="ARBA00023033"/>
    </source>
</evidence>
<feature type="coiled-coil region" evidence="9">
    <location>
        <begin position="690"/>
        <end position="745"/>
    </location>
</feature>
<dbReference type="InterPro" id="IPR036396">
    <property type="entry name" value="Cyt_P450_sf"/>
</dbReference>
<dbReference type="InterPro" id="IPR017972">
    <property type="entry name" value="Cyt_P450_CS"/>
</dbReference>
<protein>
    <recommendedName>
        <fullName evidence="14">Cytochrome P450</fullName>
    </recommendedName>
</protein>
<evidence type="ECO:0000256" key="6">
    <source>
        <dbReference type="ARBA" id="ARBA00023004"/>
    </source>
</evidence>
<sequence>MGLELHISSTTILPFCLLVFMLIINILWRSKAKNSISKLPPGPWKLPLIGNIHQLGPLSHQSLAELATQYGPLMHVKLGELCCIVVSSPEMAKEVMKTHDLIFANRPRVLAADVITYGSKGMTFSPHGTYWRQMRKICTMELLAPKRVESFRSIREQELANLVKEISLSEGSCINLSEKLLSLSFGLTSRISFGKKSEDQQAYTELTKSVIEVLEGFSLADLFPSIGLLQVVTGFRTKVEKIHRGMDRILENIVRDHRNKNMGTQTVDEENGEDLVDVLLRLQKNRDLQHPLSDTVIKATLLDIFSAGGESSATTMDWVMSELVKNPRVMEKVQLEVRRVFDGKGYVDETSIHELKYLRSIMRETLRLHPPGPLLLPRECSERCEINGYEIPAKSKVIVNAWAIGRDPNHWIEAEKFYPERFLDSSIDYKGAEFQFIPFGAGRRVCPGLNFGIANIEFSLANLLFHFDWKMTPGNRPVELDMTESPGLTVKRKQDLLLIPIKYHSTTKFELYCNESSVKLLYAIHSRANSMIAKGKGTRRGHISSDEPQTRIPNEILSHQDFSWFSPFVGSLKPNSPMLSFLFEQRVFLATKVCIFFLFLMAFQLKTEPGSPPGFTSTTHRNYQEMSISGLVSELRSAYEVEHYDGVEVELVKRDAKLKSDIGSLHEKIREERRLRTETEEKLKKREEYFEKEKRTKDSYEKLLKAVKQKGSLQQNIVQELTQKNLALERENRELRELKRKWTEDSNAVAELRIRIGELEKAGDKSALDALRMKNSKLEAVVEKNLKIQQELRTENCKLTDEKRRNEAMIESLERKFGELSLRVAKLEDDTKLLMSEDASGGGSTEVKPQDKHEATYVVNDEEDFRDYGLENDTVGHVPFQKNVHDSLGVATAQSRSKGNKDALSGITTEMGSEGHKNKDGDKSTADMARKRFILENVNEIIDLDEDDDDDDDRLGCSSQGFHGKKSISQIITENEHTVVSCEEPCVCKVMELESNNTLSTIYFITTFLFLLFLLKLVQKHGSKSNAKLPPGPPTLPLIGNLHQLLRDSLTHRRLKLLADKYGPLMHLKLGEVSNVVVTSREMAEEVMRTQDLNFADRPNLVSSRIVSYDATSISFAPHGHYWRQLRKLCTVELLTAKRVQSFRSIREEEVSELIRKASAAAREGRAFNLSRHVYPMTYAIAARASFGKKSRYQEVFIETIKKQLSLIGGFSVADLYPSVGVLQVREKRKVEAVHKEVDRVLQDIVDEHKNNRKEHEAVEDLDLVDVLLRFQSENQSFTLDNLKSVIQDMFIGGGETSSSTVEWTMSEMIKNPKVMEKAQAEVRKVFGSKGYVDEAELHQLVYLKSVIKETMRLHPPVPLLIPRINRERCQINGYEIPANTRVIINAWAIGRNPDYWKDAESFQPERFLNSSIDFKGTNFEFIPFGAGRRICPGITFATPNIELPLSRLLYHFDWKLPNNMKNEELDMAESHGATARRENELWLIPFVYRP</sequence>
<keyword evidence="11" id="KW-0472">Membrane</keyword>
<keyword evidence="13" id="KW-1185">Reference proteome</keyword>
<comment type="caution">
    <text evidence="12">The sequence shown here is derived from an EMBL/GenBank/DDBJ whole genome shotgun (WGS) entry which is preliminary data.</text>
</comment>
<keyword evidence="5" id="KW-0560">Oxidoreductase</keyword>
<dbReference type="PRINTS" id="PR00463">
    <property type="entry name" value="EP450I"/>
</dbReference>
<keyword evidence="9" id="KW-0175">Coiled coil</keyword>
<keyword evidence="6 8" id="KW-0408">Iron</keyword>
<evidence type="ECO:0000256" key="3">
    <source>
        <dbReference type="ARBA" id="ARBA00022617"/>
    </source>
</evidence>
<evidence type="ECO:0000256" key="10">
    <source>
        <dbReference type="SAM" id="MobiDB-lite"/>
    </source>
</evidence>
<dbReference type="PROSITE" id="PS00086">
    <property type="entry name" value="CYTOCHROME_P450"/>
    <property type="match status" value="2"/>
</dbReference>
<evidence type="ECO:0000256" key="1">
    <source>
        <dbReference type="ARBA" id="ARBA00001971"/>
    </source>
</evidence>
<keyword evidence="11" id="KW-1133">Transmembrane helix</keyword>
<evidence type="ECO:0000313" key="13">
    <source>
        <dbReference type="Proteomes" id="UP001603857"/>
    </source>
</evidence>
<feature type="transmembrane region" description="Helical" evidence="11">
    <location>
        <begin position="6"/>
        <end position="28"/>
    </location>
</feature>
<evidence type="ECO:0000256" key="4">
    <source>
        <dbReference type="ARBA" id="ARBA00022723"/>
    </source>
</evidence>
<evidence type="ECO:0000256" key="8">
    <source>
        <dbReference type="PIRSR" id="PIRSR602401-1"/>
    </source>
</evidence>
<name>A0ABD1KZG5_9FABA</name>
<evidence type="ECO:0000256" key="11">
    <source>
        <dbReference type="SAM" id="Phobius"/>
    </source>
</evidence>
<dbReference type="InterPro" id="IPR001128">
    <property type="entry name" value="Cyt_P450"/>
</dbReference>
<evidence type="ECO:0000313" key="12">
    <source>
        <dbReference type="EMBL" id="KAL2316665.1"/>
    </source>
</evidence>
<evidence type="ECO:0000256" key="2">
    <source>
        <dbReference type="ARBA" id="ARBA00010617"/>
    </source>
</evidence>
<feature type="region of interest" description="Disordered" evidence="10">
    <location>
        <begin position="891"/>
        <end position="924"/>
    </location>
</feature>
<comment type="similarity">
    <text evidence="2">Belongs to the cytochrome P450 family.</text>
</comment>
<accession>A0ABD1KZG5</accession>
<keyword evidence="7" id="KW-0503">Monooxygenase</keyword>
<dbReference type="Pfam" id="PF00067">
    <property type="entry name" value="p450"/>
    <property type="match status" value="2"/>
</dbReference>
<keyword evidence="3 8" id="KW-0349">Heme</keyword>
<evidence type="ECO:0000256" key="9">
    <source>
        <dbReference type="SAM" id="Coils"/>
    </source>
</evidence>
<dbReference type="Gene3D" id="1.10.630.10">
    <property type="entry name" value="Cytochrome P450"/>
    <property type="match status" value="2"/>
</dbReference>
<dbReference type="Proteomes" id="UP001603857">
    <property type="component" value="Unassembled WGS sequence"/>
</dbReference>
<dbReference type="InterPro" id="IPR002401">
    <property type="entry name" value="Cyt_P450_E_grp-I"/>
</dbReference>
<dbReference type="FunFam" id="1.10.630.10:FF:000008">
    <property type="entry name" value="Cytochrome P450 71D8"/>
    <property type="match status" value="2"/>
</dbReference>
<dbReference type="SUPFAM" id="SSF48264">
    <property type="entry name" value="Cytochrome P450"/>
    <property type="match status" value="2"/>
</dbReference>
<dbReference type="PANTHER" id="PTHR47955">
    <property type="entry name" value="CYTOCHROME P450 FAMILY 71 PROTEIN"/>
    <property type="match status" value="1"/>
</dbReference>
<keyword evidence="11" id="KW-0812">Transmembrane</keyword>